<reference evidence="2" key="1">
    <citation type="submission" date="2014-09" db="EMBL/GenBank/DDBJ databases">
        <authorList>
            <person name="Magalhaes I.L.F."/>
            <person name="Oliveira U."/>
            <person name="Santos F.R."/>
            <person name="Vidigal T.H.D.A."/>
            <person name="Brescovit A.D."/>
            <person name="Santos A.J."/>
        </authorList>
    </citation>
    <scope>NUCLEOTIDE SEQUENCE</scope>
    <source>
        <tissue evidence="2">Shoot tissue taken approximately 20 cm above the soil surface</tissue>
    </source>
</reference>
<dbReference type="EMBL" id="GBRH01199620">
    <property type="protein sequence ID" value="JAD98275.1"/>
    <property type="molecule type" value="Transcribed_RNA"/>
</dbReference>
<feature type="region of interest" description="Disordered" evidence="1">
    <location>
        <begin position="1"/>
        <end position="26"/>
    </location>
</feature>
<evidence type="ECO:0000313" key="2">
    <source>
        <dbReference type="EMBL" id="JAD98275.1"/>
    </source>
</evidence>
<accession>A0A0A9EK85</accession>
<dbReference type="AlphaFoldDB" id="A0A0A9EK85"/>
<proteinExistence type="predicted"/>
<evidence type="ECO:0000256" key="1">
    <source>
        <dbReference type="SAM" id="MobiDB-lite"/>
    </source>
</evidence>
<organism evidence="2">
    <name type="scientific">Arundo donax</name>
    <name type="common">Giant reed</name>
    <name type="synonym">Donax arundinaceus</name>
    <dbReference type="NCBI Taxonomy" id="35708"/>
    <lineage>
        <taxon>Eukaryota</taxon>
        <taxon>Viridiplantae</taxon>
        <taxon>Streptophyta</taxon>
        <taxon>Embryophyta</taxon>
        <taxon>Tracheophyta</taxon>
        <taxon>Spermatophyta</taxon>
        <taxon>Magnoliopsida</taxon>
        <taxon>Liliopsida</taxon>
        <taxon>Poales</taxon>
        <taxon>Poaceae</taxon>
        <taxon>PACMAD clade</taxon>
        <taxon>Arundinoideae</taxon>
        <taxon>Arundineae</taxon>
        <taxon>Arundo</taxon>
    </lineage>
</organism>
<sequence>MTTETMKITDRAKPLKGNLTGGTLGY</sequence>
<protein>
    <submittedName>
        <fullName evidence="2">Uncharacterized protein</fullName>
    </submittedName>
</protein>
<name>A0A0A9EK85_ARUDO</name>
<reference evidence="2" key="2">
    <citation type="journal article" date="2015" name="Data Brief">
        <title>Shoot transcriptome of the giant reed, Arundo donax.</title>
        <authorList>
            <person name="Barrero R.A."/>
            <person name="Guerrero F.D."/>
            <person name="Moolhuijzen P."/>
            <person name="Goolsby J.A."/>
            <person name="Tidwell J."/>
            <person name="Bellgard S.E."/>
            <person name="Bellgard M.I."/>
        </authorList>
    </citation>
    <scope>NUCLEOTIDE SEQUENCE</scope>
    <source>
        <tissue evidence="2">Shoot tissue taken approximately 20 cm above the soil surface</tissue>
    </source>
</reference>